<dbReference type="RefSeq" id="XP_008613059.1">
    <property type="nucleotide sequence ID" value="XM_008614837.1"/>
</dbReference>
<dbReference type="STRING" id="1156394.T0Q6F1"/>
<dbReference type="InterPro" id="IPR002110">
    <property type="entry name" value="Ankyrin_rpt"/>
</dbReference>
<protein>
    <submittedName>
        <fullName evidence="4">Uncharacterized protein</fullName>
    </submittedName>
</protein>
<feature type="repeat" description="ANK" evidence="3">
    <location>
        <begin position="43"/>
        <end position="64"/>
    </location>
</feature>
<feature type="repeat" description="ANK" evidence="3">
    <location>
        <begin position="75"/>
        <end position="107"/>
    </location>
</feature>
<evidence type="ECO:0000256" key="2">
    <source>
        <dbReference type="ARBA" id="ARBA00023043"/>
    </source>
</evidence>
<dbReference type="PROSITE" id="PS50088">
    <property type="entry name" value="ANK_REPEAT"/>
    <property type="match status" value="3"/>
</dbReference>
<evidence type="ECO:0000313" key="4">
    <source>
        <dbReference type="EMBL" id="EQC33419.1"/>
    </source>
</evidence>
<feature type="repeat" description="ANK" evidence="3">
    <location>
        <begin position="173"/>
        <end position="205"/>
    </location>
</feature>
<dbReference type="GO" id="GO:0004842">
    <property type="term" value="F:ubiquitin-protein transferase activity"/>
    <property type="evidence" value="ECO:0007669"/>
    <property type="project" value="TreeGrafter"/>
</dbReference>
<keyword evidence="1" id="KW-0677">Repeat</keyword>
<dbReference type="GO" id="GO:0085020">
    <property type="term" value="P:protein K6-linked ubiquitination"/>
    <property type="evidence" value="ECO:0007669"/>
    <property type="project" value="TreeGrafter"/>
</dbReference>
<dbReference type="Gene3D" id="1.25.40.20">
    <property type="entry name" value="Ankyrin repeat-containing domain"/>
    <property type="match status" value="2"/>
</dbReference>
<evidence type="ECO:0000313" key="5">
    <source>
        <dbReference type="Proteomes" id="UP000030762"/>
    </source>
</evidence>
<dbReference type="EMBL" id="JH767159">
    <property type="protein sequence ID" value="EQC33419.1"/>
    <property type="molecule type" value="Genomic_DNA"/>
</dbReference>
<dbReference type="eggNOG" id="KOG4412">
    <property type="taxonomic scope" value="Eukaryota"/>
</dbReference>
<dbReference type="InterPro" id="IPR036770">
    <property type="entry name" value="Ankyrin_rpt-contain_sf"/>
</dbReference>
<dbReference type="OMA" id="WAVAYNR"/>
<gene>
    <name evidence="4" type="ORF">SDRG_08934</name>
</gene>
<dbReference type="PRINTS" id="PR01415">
    <property type="entry name" value="ANKYRIN"/>
</dbReference>
<dbReference type="InParanoid" id="T0Q6F1"/>
<dbReference type="AlphaFoldDB" id="T0Q6F1"/>
<evidence type="ECO:0000256" key="3">
    <source>
        <dbReference type="PROSITE-ProRule" id="PRU00023"/>
    </source>
</evidence>
<dbReference type="SUPFAM" id="SSF48403">
    <property type="entry name" value="Ankyrin repeat"/>
    <property type="match status" value="1"/>
</dbReference>
<dbReference type="PROSITE" id="PS50297">
    <property type="entry name" value="ANK_REP_REGION"/>
    <property type="match status" value="3"/>
</dbReference>
<dbReference type="OrthoDB" id="59416at2759"/>
<dbReference type="PANTHER" id="PTHR24171">
    <property type="entry name" value="ANKYRIN REPEAT DOMAIN-CONTAINING PROTEIN 39-RELATED"/>
    <property type="match status" value="1"/>
</dbReference>
<dbReference type="Pfam" id="PF12796">
    <property type="entry name" value="Ank_2"/>
    <property type="match status" value="2"/>
</dbReference>
<name>T0Q6F1_SAPDV</name>
<evidence type="ECO:0000256" key="1">
    <source>
        <dbReference type="ARBA" id="ARBA00022737"/>
    </source>
</evidence>
<dbReference type="Proteomes" id="UP000030762">
    <property type="component" value="Unassembled WGS sequence"/>
</dbReference>
<keyword evidence="5" id="KW-1185">Reference proteome</keyword>
<sequence>MTTQYPENSPTMASLVHAARAGNLEEVQKLLARGYDPNAIDEDERTALHWAAAGGHMDVADLLVGLSKINHQDDSGWTPLMSAVSAGHVEMVSFLLSKGANPNLANENGQIPLHYHKGRPEMTELLLDVTNDINTADRSGSTPLMRALGGRPAPDIVVQFLDHNAKLNTKDIHGNTPLHIAILEGHEAMARLLLEYGAKPNALNNEKQSCLDVAPRALRLQLMAAMQKATP</sequence>
<organism evidence="4 5">
    <name type="scientific">Saprolegnia diclina (strain VS20)</name>
    <dbReference type="NCBI Taxonomy" id="1156394"/>
    <lineage>
        <taxon>Eukaryota</taxon>
        <taxon>Sar</taxon>
        <taxon>Stramenopiles</taxon>
        <taxon>Oomycota</taxon>
        <taxon>Saprolegniomycetes</taxon>
        <taxon>Saprolegniales</taxon>
        <taxon>Saprolegniaceae</taxon>
        <taxon>Saprolegnia</taxon>
    </lineage>
</organism>
<dbReference type="GeneID" id="19949661"/>
<dbReference type="PANTHER" id="PTHR24171:SF8">
    <property type="entry name" value="BRCA1-ASSOCIATED RING DOMAIN PROTEIN 1"/>
    <property type="match status" value="1"/>
</dbReference>
<dbReference type="SMART" id="SM00248">
    <property type="entry name" value="ANK"/>
    <property type="match status" value="6"/>
</dbReference>
<reference evidence="4 5" key="1">
    <citation type="submission" date="2012-04" db="EMBL/GenBank/DDBJ databases">
        <title>The Genome Sequence of Saprolegnia declina VS20.</title>
        <authorList>
            <consortium name="The Broad Institute Genome Sequencing Platform"/>
            <person name="Russ C."/>
            <person name="Nusbaum C."/>
            <person name="Tyler B."/>
            <person name="van West P."/>
            <person name="Dieguez-Uribeondo J."/>
            <person name="de Bruijn I."/>
            <person name="Tripathy S."/>
            <person name="Jiang R."/>
            <person name="Young S.K."/>
            <person name="Zeng Q."/>
            <person name="Gargeya S."/>
            <person name="Fitzgerald M."/>
            <person name="Haas B."/>
            <person name="Abouelleil A."/>
            <person name="Alvarado L."/>
            <person name="Arachchi H.M."/>
            <person name="Berlin A."/>
            <person name="Chapman S.B."/>
            <person name="Goldberg J."/>
            <person name="Griggs A."/>
            <person name="Gujja S."/>
            <person name="Hansen M."/>
            <person name="Howarth C."/>
            <person name="Imamovic A."/>
            <person name="Larimer J."/>
            <person name="McCowen C."/>
            <person name="Montmayeur A."/>
            <person name="Murphy C."/>
            <person name="Neiman D."/>
            <person name="Pearson M."/>
            <person name="Priest M."/>
            <person name="Roberts A."/>
            <person name="Saif S."/>
            <person name="Shea T."/>
            <person name="Sisk P."/>
            <person name="Sykes S."/>
            <person name="Wortman J."/>
            <person name="Nusbaum C."/>
            <person name="Birren B."/>
        </authorList>
    </citation>
    <scope>NUCLEOTIDE SEQUENCE [LARGE SCALE GENOMIC DNA]</scope>
    <source>
        <strain evidence="4 5">VS20</strain>
    </source>
</reference>
<proteinExistence type="predicted"/>
<accession>T0Q6F1</accession>
<dbReference type="VEuPathDB" id="FungiDB:SDRG_08934"/>
<keyword evidence="2 3" id="KW-0040">ANK repeat</keyword>